<keyword evidence="1" id="KW-0732">Signal</keyword>
<dbReference type="AlphaFoldDB" id="A0A9P0TUW8"/>
<proteinExistence type="predicted"/>
<organism evidence="2 3">
    <name type="scientific">Pieris brassicae</name>
    <name type="common">White butterfly</name>
    <name type="synonym">Large white butterfly</name>
    <dbReference type="NCBI Taxonomy" id="7116"/>
    <lineage>
        <taxon>Eukaryota</taxon>
        <taxon>Metazoa</taxon>
        <taxon>Ecdysozoa</taxon>
        <taxon>Arthropoda</taxon>
        <taxon>Hexapoda</taxon>
        <taxon>Insecta</taxon>
        <taxon>Pterygota</taxon>
        <taxon>Neoptera</taxon>
        <taxon>Endopterygota</taxon>
        <taxon>Lepidoptera</taxon>
        <taxon>Glossata</taxon>
        <taxon>Ditrysia</taxon>
        <taxon>Papilionoidea</taxon>
        <taxon>Pieridae</taxon>
        <taxon>Pierinae</taxon>
        <taxon>Pieris</taxon>
    </lineage>
</organism>
<dbReference type="EMBL" id="CALOZG010000085">
    <property type="protein sequence ID" value="CAH4037977.1"/>
    <property type="molecule type" value="Genomic_DNA"/>
</dbReference>
<accession>A0A9P0TUW8</accession>
<evidence type="ECO:0000256" key="1">
    <source>
        <dbReference type="SAM" id="SignalP"/>
    </source>
</evidence>
<gene>
    <name evidence="2" type="ORF">PIBRA_LOCUS13584</name>
</gene>
<reference evidence="2" key="1">
    <citation type="submission" date="2022-05" db="EMBL/GenBank/DDBJ databases">
        <authorList>
            <person name="Okamura Y."/>
        </authorList>
    </citation>
    <scope>NUCLEOTIDE SEQUENCE</scope>
</reference>
<evidence type="ECO:0000313" key="2">
    <source>
        <dbReference type="EMBL" id="CAH4037977.1"/>
    </source>
</evidence>
<comment type="caution">
    <text evidence="2">The sequence shown here is derived from an EMBL/GenBank/DDBJ whole genome shotgun (WGS) entry which is preliminary data.</text>
</comment>
<evidence type="ECO:0000313" key="3">
    <source>
        <dbReference type="Proteomes" id="UP001152562"/>
    </source>
</evidence>
<feature type="chain" id="PRO_5040346251" evidence="1">
    <location>
        <begin position="17"/>
        <end position="111"/>
    </location>
</feature>
<feature type="signal peptide" evidence="1">
    <location>
        <begin position="1"/>
        <end position="16"/>
    </location>
</feature>
<dbReference type="Proteomes" id="UP001152562">
    <property type="component" value="Unassembled WGS sequence"/>
</dbReference>
<sequence length="111" mass="13019">MEYFVILLFGGLEVSAQFYNIISENPIKPEKCIGSDDILFDRHCCIVPAFFDRFVVRSCGGITEIFEVHKKEGVAMGRRHFIPDDCPVLVQSKKCYEWKEFFDECKQYYLM</sequence>
<name>A0A9P0TUW8_PIEBR</name>
<protein>
    <submittedName>
        <fullName evidence="2">Uncharacterized protein</fullName>
    </submittedName>
</protein>
<keyword evidence="3" id="KW-1185">Reference proteome</keyword>